<evidence type="ECO:0000256" key="12">
    <source>
        <dbReference type="SAM" id="Phobius"/>
    </source>
</evidence>
<dbReference type="PANTHER" id="PTHR48061:SF12">
    <property type="entry name" value="DISEASE RESISTANCE LIKE PROTEIN"/>
    <property type="match status" value="1"/>
</dbReference>
<dbReference type="GO" id="GO:0005886">
    <property type="term" value="C:plasma membrane"/>
    <property type="evidence" value="ECO:0007669"/>
    <property type="project" value="UniProtKB-SubCell"/>
</dbReference>
<evidence type="ECO:0000256" key="4">
    <source>
        <dbReference type="ARBA" id="ARBA00022614"/>
    </source>
</evidence>
<sequence length="880" mass="98433">MVFSFARFFFIILLAFLVRPSFQHLLCRREDRLALLQFKESFVIYKLASSYDPFAYPKVNLWKSQGMDCCSWEGVWCDQDTGHVIGLDLSSSCLLGSINSNSSLFQLTHLQHLNLAFNDFNYSMIPSALANLTNLTYLNLSNSFFSGQISSELSKLAGLSTLDLSSSYDPQYEGLLELERPNLRSLIENLKSLEYLHLSSVKINSRIPNILANMSSLKSIFLGHCGLFGEFPSAIFQLPKLQALIVHYNPGLIGNLPEFHFHSQLTDLRVSFTSFSGKLPASIGMLGSLEHLDASDCKFFGLLPSSLGNITKLHFLSLKNNFFQGKDVPFLSNLTQLTSIYLGLNQFTFPEIPSFFARFTHLQCLGLAFNQISGHFPSWITNMSQLTFLNVASNMLQGSLPSSISKLKNIETLGFEGNNFTGTVEINPFLDLKYLRHLTFSLNKLSLLIKTRNSTNTTLAKLEQLGLGSCNLKEFPNFLQDQDQLQFLSLSFNDIHGQIPKWIWKLNNNFEGPIPTTWAVENDLRVIKLSQNNLQGKLPRLLTNCKMLEFLDLGDNHIKDTFPFWLGTLPKLKILILHSNGLYGSINVLESNSLFPSLQVVDLSHNEFSGLLPTEYFKRWNAMVDPDKENKAYWYTYDNLSVNGVYLPLQYPYSMTITNKGLRLEYAKVLEVFSGVDLSCNKFKGEIPQIVGRLKGLQLLNLSNNILVGPIPPTLGNLTNLEALDLSQNKLIGSIPTQLTQLNFLEVFNVSHNHLTGRIPKGQQFDTFENTSFDGNSGLCGFPLSRKCNDLKALPSPSSTPKGNEDSGLLTKFGWKVVVLGYGCGFLVGVVIGNIVFAKTHEWLMRTYRIRLSRGVMKVAGSSFGGSSSMLVPSSCTSSI</sequence>
<keyword evidence="9 12" id="KW-0472">Membrane</keyword>
<dbReference type="PANTHER" id="PTHR48061">
    <property type="entry name" value="LEUCINE-RICH REPEAT RECEPTOR PROTEIN KINASE EMS1-LIKE-RELATED"/>
    <property type="match status" value="1"/>
</dbReference>
<dbReference type="SUPFAM" id="SSF52058">
    <property type="entry name" value="L domain-like"/>
    <property type="match status" value="3"/>
</dbReference>
<keyword evidence="11" id="KW-0325">Glycoprotein</keyword>
<keyword evidence="8 12" id="KW-1133">Transmembrane helix</keyword>
<comment type="similarity">
    <text evidence="2">Belongs to the RLP family.</text>
</comment>
<evidence type="ECO:0000259" key="14">
    <source>
        <dbReference type="Pfam" id="PF08263"/>
    </source>
</evidence>
<keyword evidence="3" id="KW-1003">Cell membrane</keyword>
<dbReference type="AlphaFoldDB" id="A0AAV5KML1"/>
<dbReference type="Pfam" id="PF00560">
    <property type="entry name" value="LRR_1"/>
    <property type="match status" value="8"/>
</dbReference>
<protein>
    <recommendedName>
        <fullName evidence="14">Leucine-rich repeat-containing N-terminal plant-type domain-containing protein</fullName>
    </recommendedName>
</protein>
<feature type="chain" id="PRO_5043775273" description="Leucine-rich repeat-containing N-terminal plant-type domain-containing protein" evidence="13">
    <location>
        <begin position="24"/>
        <end position="880"/>
    </location>
</feature>
<evidence type="ECO:0000256" key="13">
    <source>
        <dbReference type="SAM" id="SignalP"/>
    </source>
</evidence>
<reference evidence="15 16" key="1">
    <citation type="journal article" date="2021" name="Commun. Biol.">
        <title>The genome of Shorea leprosula (Dipterocarpaceae) highlights the ecological relevance of drought in aseasonal tropical rainforests.</title>
        <authorList>
            <person name="Ng K.K.S."/>
            <person name="Kobayashi M.J."/>
            <person name="Fawcett J.A."/>
            <person name="Hatakeyama M."/>
            <person name="Paape T."/>
            <person name="Ng C.H."/>
            <person name="Ang C.C."/>
            <person name="Tnah L.H."/>
            <person name="Lee C.T."/>
            <person name="Nishiyama T."/>
            <person name="Sese J."/>
            <person name="O'Brien M.J."/>
            <person name="Copetti D."/>
            <person name="Mohd Noor M.I."/>
            <person name="Ong R.C."/>
            <person name="Putra M."/>
            <person name="Sireger I.Z."/>
            <person name="Indrioko S."/>
            <person name="Kosugi Y."/>
            <person name="Izuno A."/>
            <person name="Isagi Y."/>
            <person name="Lee S.L."/>
            <person name="Shimizu K.K."/>
        </authorList>
    </citation>
    <scope>NUCLEOTIDE SEQUENCE [LARGE SCALE GENOMIC DNA]</scope>
    <source>
        <strain evidence="15">214</strain>
    </source>
</reference>
<feature type="signal peptide" evidence="13">
    <location>
        <begin position="1"/>
        <end position="23"/>
    </location>
</feature>
<comment type="subcellular location">
    <subcellularLocation>
        <location evidence="1">Cell membrane</location>
        <topology evidence="1">Single-pass type I membrane protein</topology>
    </subcellularLocation>
</comment>
<evidence type="ECO:0000313" key="15">
    <source>
        <dbReference type="EMBL" id="GKV25833.1"/>
    </source>
</evidence>
<comment type="caution">
    <text evidence="15">The sequence shown here is derived from an EMBL/GenBank/DDBJ whole genome shotgun (WGS) entry which is preliminary data.</text>
</comment>
<evidence type="ECO:0000256" key="11">
    <source>
        <dbReference type="ARBA" id="ARBA00023180"/>
    </source>
</evidence>
<feature type="transmembrane region" description="Helical" evidence="12">
    <location>
        <begin position="813"/>
        <end position="837"/>
    </location>
</feature>
<organism evidence="15 16">
    <name type="scientific">Rubroshorea leprosula</name>
    <dbReference type="NCBI Taxonomy" id="152421"/>
    <lineage>
        <taxon>Eukaryota</taxon>
        <taxon>Viridiplantae</taxon>
        <taxon>Streptophyta</taxon>
        <taxon>Embryophyta</taxon>
        <taxon>Tracheophyta</taxon>
        <taxon>Spermatophyta</taxon>
        <taxon>Magnoliopsida</taxon>
        <taxon>eudicotyledons</taxon>
        <taxon>Gunneridae</taxon>
        <taxon>Pentapetalae</taxon>
        <taxon>rosids</taxon>
        <taxon>malvids</taxon>
        <taxon>Malvales</taxon>
        <taxon>Dipterocarpaceae</taxon>
        <taxon>Rubroshorea</taxon>
    </lineage>
</organism>
<proteinExistence type="inferred from homology"/>
<evidence type="ECO:0000256" key="2">
    <source>
        <dbReference type="ARBA" id="ARBA00009592"/>
    </source>
</evidence>
<keyword evidence="10" id="KW-0675">Receptor</keyword>
<dbReference type="InterPro" id="IPR032675">
    <property type="entry name" value="LRR_dom_sf"/>
</dbReference>
<evidence type="ECO:0000313" key="16">
    <source>
        <dbReference type="Proteomes" id="UP001054252"/>
    </source>
</evidence>
<evidence type="ECO:0000256" key="6">
    <source>
        <dbReference type="ARBA" id="ARBA00022729"/>
    </source>
</evidence>
<dbReference type="Pfam" id="PF08263">
    <property type="entry name" value="LRRNT_2"/>
    <property type="match status" value="1"/>
</dbReference>
<dbReference type="InterPro" id="IPR001611">
    <property type="entry name" value="Leu-rich_rpt"/>
</dbReference>
<name>A0AAV5KML1_9ROSI</name>
<evidence type="ECO:0000256" key="9">
    <source>
        <dbReference type="ARBA" id="ARBA00023136"/>
    </source>
</evidence>
<evidence type="ECO:0000256" key="1">
    <source>
        <dbReference type="ARBA" id="ARBA00004251"/>
    </source>
</evidence>
<evidence type="ECO:0000256" key="7">
    <source>
        <dbReference type="ARBA" id="ARBA00022737"/>
    </source>
</evidence>
<accession>A0AAV5KML1</accession>
<keyword evidence="4" id="KW-0433">Leucine-rich repeat</keyword>
<keyword evidence="6 13" id="KW-0732">Signal</keyword>
<evidence type="ECO:0000256" key="3">
    <source>
        <dbReference type="ARBA" id="ARBA00022475"/>
    </source>
</evidence>
<keyword evidence="7" id="KW-0677">Repeat</keyword>
<gene>
    <name evidence="15" type="ORF">SLEP1_g35216</name>
</gene>
<dbReference type="InterPro" id="IPR046956">
    <property type="entry name" value="RLP23-like"/>
</dbReference>
<keyword evidence="5 12" id="KW-0812">Transmembrane</keyword>
<dbReference type="FunFam" id="3.80.10.10:FF:000095">
    <property type="entry name" value="LRR receptor-like serine/threonine-protein kinase GSO1"/>
    <property type="match status" value="1"/>
</dbReference>
<dbReference type="InterPro" id="IPR003591">
    <property type="entry name" value="Leu-rich_rpt_typical-subtyp"/>
</dbReference>
<dbReference type="Gene3D" id="3.80.10.10">
    <property type="entry name" value="Ribonuclease Inhibitor"/>
    <property type="match status" value="3"/>
</dbReference>
<dbReference type="EMBL" id="BPVZ01000070">
    <property type="protein sequence ID" value="GKV25833.1"/>
    <property type="molecule type" value="Genomic_DNA"/>
</dbReference>
<evidence type="ECO:0000256" key="5">
    <source>
        <dbReference type="ARBA" id="ARBA00022692"/>
    </source>
</evidence>
<dbReference type="PRINTS" id="PR00019">
    <property type="entry name" value="LEURICHRPT"/>
</dbReference>
<dbReference type="Proteomes" id="UP001054252">
    <property type="component" value="Unassembled WGS sequence"/>
</dbReference>
<dbReference type="SMART" id="SM00369">
    <property type="entry name" value="LRR_TYP"/>
    <property type="match status" value="8"/>
</dbReference>
<dbReference type="InterPro" id="IPR013210">
    <property type="entry name" value="LRR_N_plant-typ"/>
</dbReference>
<evidence type="ECO:0000256" key="8">
    <source>
        <dbReference type="ARBA" id="ARBA00022989"/>
    </source>
</evidence>
<feature type="domain" description="Leucine-rich repeat-containing N-terminal plant-type" evidence="14">
    <location>
        <begin position="30"/>
        <end position="78"/>
    </location>
</feature>
<dbReference type="FunFam" id="3.80.10.10:FF:000213">
    <property type="entry name" value="Tyrosine-sulfated glycopeptide receptor 1"/>
    <property type="match status" value="1"/>
</dbReference>
<keyword evidence="16" id="KW-1185">Reference proteome</keyword>
<evidence type="ECO:0000256" key="10">
    <source>
        <dbReference type="ARBA" id="ARBA00023170"/>
    </source>
</evidence>